<dbReference type="PANTHER" id="PTHR43429:SF1">
    <property type="entry name" value="NAD(P)H SULFUR OXIDOREDUCTASE (COA-DEPENDENT)"/>
    <property type="match status" value="1"/>
</dbReference>
<keyword evidence="6" id="KW-0676">Redox-active center</keyword>
<dbReference type="Pfam" id="PF13686">
    <property type="entry name" value="DrsE_2"/>
    <property type="match status" value="1"/>
</dbReference>
<dbReference type="SUPFAM" id="SSF51905">
    <property type="entry name" value="FAD/NAD(P)-binding domain"/>
    <property type="match status" value="1"/>
</dbReference>
<dbReference type="SUPFAM" id="SSF64307">
    <property type="entry name" value="SirA-like"/>
    <property type="match status" value="1"/>
</dbReference>
<keyword evidence="4" id="KW-0274">FAD</keyword>
<comment type="similarity">
    <text evidence="2">Belongs to the class-III pyridine nucleotide-disulfide oxidoreductase family.</text>
</comment>
<dbReference type="SUPFAM" id="SSF55424">
    <property type="entry name" value="FAD/NAD-linked reductases, dimerisation (C-terminal) domain"/>
    <property type="match status" value="1"/>
</dbReference>
<dbReference type="InterPro" id="IPR050260">
    <property type="entry name" value="FAD-bd_OxRdtase"/>
</dbReference>
<dbReference type="Proteomes" id="UP000233535">
    <property type="component" value="Unassembled WGS sequence"/>
</dbReference>
<dbReference type="PRINTS" id="PR00368">
    <property type="entry name" value="FADPNR"/>
</dbReference>
<reference evidence="8 9" key="1">
    <citation type="journal article" date="2017" name="Front. Microbiol.">
        <title>Labilibaculum manganireducens gen. nov., sp. nov. and Labilibaculum filiforme sp. nov., Novel Bacteroidetes Isolated from Subsurface Sediments of the Baltic Sea.</title>
        <authorList>
            <person name="Vandieken V."/>
            <person name="Marshall I.P."/>
            <person name="Niemann H."/>
            <person name="Engelen B."/>
            <person name="Cypionka H."/>
        </authorList>
    </citation>
    <scope>NUCLEOTIDE SEQUENCE [LARGE SCALE GENOMIC DNA]</scope>
    <source>
        <strain evidence="8 9">59.16B</strain>
    </source>
</reference>
<dbReference type="Pfam" id="PF02852">
    <property type="entry name" value="Pyr_redox_dim"/>
    <property type="match status" value="1"/>
</dbReference>
<dbReference type="InterPro" id="IPR032836">
    <property type="entry name" value="DsrE2-like"/>
</dbReference>
<dbReference type="RefSeq" id="WP_101260903.1">
    <property type="nucleotide sequence ID" value="NZ_MVDD01000004.1"/>
</dbReference>
<gene>
    <name evidence="8" type="ORF">BZG02_08050</name>
</gene>
<evidence type="ECO:0000313" key="8">
    <source>
        <dbReference type="EMBL" id="PKQ63955.1"/>
    </source>
</evidence>
<dbReference type="Gene3D" id="3.50.50.60">
    <property type="entry name" value="FAD/NAD(P)-binding domain"/>
    <property type="match status" value="2"/>
</dbReference>
<evidence type="ECO:0000259" key="7">
    <source>
        <dbReference type="PROSITE" id="PS50206"/>
    </source>
</evidence>
<evidence type="ECO:0000256" key="1">
    <source>
        <dbReference type="ARBA" id="ARBA00001974"/>
    </source>
</evidence>
<evidence type="ECO:0000256" key="6">
    <source>
        <dbReference type="ARBA" id="ARBA00023284"/>
    </source>
</evidence>
<feature type="domain" description="Rhodanese" evidence="7">
    <location>
        <begin position="472"/>
        <end position="551"/>
    </location>
</feature>
<evidence type="ECO:0000256" key="5">
    <source>
        <dbReference type="ARBA" id="ARBA00023002"/>
    </source>
</evidence>
<dbReference type="InterPro" id="IPR001455">
    <property type="entry name" value="TusA-like"/>
</dbReference>
<dbReference type="InterPro" id="IPR001763">
    <property type="entry name" value="Rhodanese-like_dom"/>
</dbReference>
<dbReference type="InterPro" id="IPR036868">
    <property type="entry name" value="TusA-like_sf"/>
</dbReference>
<dbReference type="Pfam" id="PF01206">
    <property type="entry name" value="TusA"/>
    <property type="match status" value="1"/>
</dbReference>
<evidence type="ECO:0000256" key="4">
    <source>
        <dbReference type="ARBA" id="ARBA00022827"/>
    </source>
</evidence>
<keyword evidence="3" id="KW-0285">Flavoprotein</keyword>
<evidence type="ECO:0000313" key="9">
    <source>
        <dbReference type="Proteomes" id="UP000233535"/>
    </source>
</evidence>
<dbReference type="SUPFAM" id="SSF75169">
    <property type="entry name" value="DsrEFH-like"/>
    <property type="match status" value="1"/>
</dbReference>
<evidence type="ECO:0000256" key="2">
    <source>
        <dbReference type="ARBA" id="ARBA00009130"/>
    </source>
</evidence>
<keyword evidence="5" id="KW-0560">Oxidoreductase</keyword>
<dbReference type="SMART" id="SM00450">
    <property type="entry name" value="RHOD"/>
    <property type="match status" value="1"/>
</dbReference>
<dbReference type="InterPro" id="IPR036188">
    <property type="entry name" value="FAD/NAD-bd_sf"/>
</dbReference>
<dbReference type="Pfam" id="PF00581">
    <property type="entry name" value="Rhodanese"/>
    <property type="match status" value="1"/>
</dbReference>
<dbReference type="GO" id="GO:0016491">
    <property type="term" value="F:oxidoreductase activity"/>
    <property type="evidence" value="ECO:0007669"/>
    <property type="project" value="UniProtKB-KW"/>
</dbReference>
<protein>
    <submittedName>
        <fullName evidence="8">Pyridine nucleotide-disulfide oxidoreductase</fullName>
    </submittedName>
</protein>
<dbReference type="PANTHER" id="PTHR43429">
    <property type="entry name" value="PYRIDINE NUCLEOTIDE-DISULFIDE OXIDOREDUCTASE DOMAIN-CONTAINING"/>
    <property type="match status" value="1"/>
</dbReference>
<dbReference type="AlphaFoldDB" id="A0A2N3I0U9"/>
<dbReference type="InterPro" id="IPR023753">
    <property type="entry name" value="FAD/NAD-binding_dom"/>
</dbReference>
<dbReference type="InterPro" id="IPR036873">
    <property type="entry name" value="Rhodanese-like_dom_sf"/>
</dbReference>
<comment type="cofactor">
    <cofactor evidence="1">
        <name>FAD</name>
        <dbReference type="ChEBI" id="CHEBI:57692"/>
    </cofactor>
</comment>
<proteinExistence type="inferred from homology"/>
<dbReference type="CDD" id="cd01524">
    <property type="entry name" value="RHOD_Pyr_redox"/>
    <property type="match status" value="1"/>
</dbReference>
<dbReference type="InterPro" id="IPR016156">
    <property type="entry name" value="FAD/NAD-linked_Rdtase_dimer_sf"/>
</dbReference>
<dbReference type="PROSITE" id="PS01148">
    <property type="entry name" value="UPF0033"/>
    <property type="match status" value="1"/>
</dbReference>
<dbReference type="PRINTS" id="PR00411">
    <property type="entry name" value="PNDRDTASEI"/>
</dbReference>
<keyword evidence="9" id="KW-1185">Reference proteome</keyword>
<dbReference type="Pfam" id="PF07992">
    <property type="entry name" value="Pyr_redox_2"/>
    <property type="match status" value="1"/>
</dbReference>
<evidence type="ECO:0000256" key="3">
    <source>
        <dbReference type="ARBA" id="ARBA00022630"/>
    </source>
</evidence>
<dbReference type="Gene3D" id="3.40.1260.10">
    <property type="entry name" value="DsrEFH-like"/>
    <property type="match status" value="1"/>
</dbReference>
<organism evidence="8 9">
    <name type="scientific">Labilibaculum filiforme</name>
    <dbReference type="NCBI Taxonomy" id="1940526"/>
    <lineage>
        <taxon>Bacteria</taxon>
        <taxon>Pseudomonadati</taxon>
        <taxon>Bacteroidota</taxon>
        <taxon>Bacteroidia</taxon>
        <taxon>Marinilabiliales</taxon>
        <taxon>Marinifilaceae</taxon>
        <taxon>Labilibaculum</taxon>
    </lineage>
</organism>
<dbReference type="NCBIfam" id="NF010037">
    <property type="entry name" value="PRK13512.1"/>
    <property type="match status" value="1"/>
</dbReference>
<comment type="caution">
    <text evidence="8">The sequence shown here is derived from an EMBL/GenBank/DDBJ whole genome shotgun (WGS) entry which is preliminary data.</text>
</comment>
<dbReference type="EMBL" id="MVDD01000004">
    <property type="protein sequence ID" value="PKQ63955.1"/>
    <property type="molecule type" value="Genomic_DNA"/>
</dbReference>
<sequence length="827" mass="91316">MAKFLIVGGVAGGATTAARLRRMDESAEIIMFERGEHISYANCGLPYYVGDVITERENLLLQTPESFKKRLNVDVRIKNEVVRIDRENKLVEINDLINNTSYTETFDKLIVSPGAEPIKPPIPGIKDQAIFTVRNVHDTDKIKTYINENKPKKAVVVGAGFIGLEMAENLHHLGMMVTIIEMAEQVMTPLDYEMAAVVHQHLKVKNVEFYLNDGVSQFKRETDHLEIQLQSGRKVDADMVILSIGVKPETKLIKDAGIELAPNGGIKVNEYLQTSDPNIYALGDAMAFPHPITGKYTNAYLAGPANKQARILANNLVLGHKQTYKGAIATAIAKVFDLTIGSTGLAEKVLKKEGISYVSNIIHSGSHSGYYPGAMPTTIKITFDPKTGKLYGAQIIGYLGVDKRIDLIATVLQKGGTIYDLQEIEHAYAPPYSSAKDPVNQAGFTAGNIIEGLVNIIHWDELLQSHAASNFILDVRTPEEFELGQIEDAVNIELDEIRNHLDEIPRDKKIIIYCGVGLRGYFAARILMQKGFTDVCNLSGGYKTYEHATCKQSNEDIFESSYVANDSHIYRKKSSTPEKEIRSDIKTIEVDACGLQCPGPIIKLKKEIDKLENGDRLLQKVTDQGFMKDVASWCNMTGNKLISVESDKGIITALIEKQKKEEQCPTLIGGVAKNKTMVVFSDELDRALASLVIANGAAATGSKVTLFFTFWGLNVIKKANKPKVQKDLMGKMFAKMMASDADDLKLSKMNMMGLGSKMMKKRMMSKKVDSLEDLLKTAMENGVEMIACQMSMDVMGVDKDELLEGVTIGGVATYLEEAEKSNINLFI</sequence>
<dbReference type="PROSITE" id="PS50206">
    <property type="entry name" value="RHODANESE_3"/>
    <property type="match status" value="1"/>
</dbReference>
<name>A0A2N3I0U9_9BACT</name>
<dbReference type="Gene3D" id="3.30.110.40">
    <property type="entry name" value="TusA-like domain"/>
    <property type="match status" value="1"/>
</dbReference>
<dbReference type="SUPFAM" id="SSF52821">
    <property type="entry name" value="Rhodanese/Cell cycle control phosphatase"/>
    <property type="match status" value="1"/>
</dbReference>
<dbReference type="OrthoDB" id="9792592at2"/>
<dbReference type="InterPro" id="IPR027396">
    <property type="entry name" value="DsrEFH-like"/>
</dbReference>
<accession>A0A2N3I0U9</accession>
<dbReference type="Gene3D" id="3.40.250.10">
    <property type="entry name" value="Rhodanese-like domain"/>
    <property type="match status" value="1"/>
</dbReference>
<dbReference type="InterPro" id="IPR004099">
    <property type="entry name" value="Pyr_nucl-diS_OxRdtase_dimer"/>
</dbReference>